<feature type="region of interest" description="Disordered" evidence="1">
    <location>
        <begin position="67"/>
        <end position="141"/>
    </location>
</feature>
<dbReference type="AlphaFoldDB" id="A0AAV1IBV2"/>
<dbReference type="InterPro" id="IPR012291">
    <property type="entry name" value="CBM2_carb-bd_dom_sf"/>
</dbReference>
<feature type="compositionally biased region" description="Pro residues" evidence="1">
    <location>
        <begin position="77"/>
        <end position="87"/>
    </location>
</feature>
<evidence type="ECO:0000256" key="2">
    <source>
        <dbReference type="SAM" id="SignalP"/>
    </source>
</evidence>
<dbReference type="GO" id="GO:0030247">
    <property type="term" value="F:polysaccharide binding"/>
    <property type="evidence" value="ECO:0007669"/>
    <property type="project" value="InterPro"/>
</dbReference>
<feature type="chain" id="PRO_5044010234" description="CBM2 domain-containing protein" evidence="2">
    <location>
        <begin position="23"/>
        <end position="283"/>
    </location>
</feature>
<name>A0AAV1IBV2_9CHLO</name>
<keyword evidence="4" id="KW-1185">Reference proteome</keyword>
<evidence type="ECO:0008006" key="5">
    <source>
        <dbReference type="Google" id="ProtNLM"/>
    </source>
</evidence>
<accession>A0AAV1IBV2</accession>
<keyword evidence="2" id="KW-0732">Signal</keyword>
<proteinExistence type="predicted"/>
<organism evidence="3 4">
    <name type="scientific">Coccomyxa viridis</name>
    <dbReference type="NCBI Taxonomy" id="1274662"/>
    <lineage>
        <taxon>Eukaryota</taxon>
        <taxon>Viridiplantae</taxon>
        <taxon>Chlorophyta</taxon>
        <taxon>core chlorophytes</taxon>
        <taxon>Trebouxiophyceae</taxon>
        <taxon>Trebouxiophyceae incertae sedis</taxon>
        <taxon>Coccomyxaceae</taxon>
        <taxon>Coccomyxa</taxon>
    </lineage>
</organism>
<sequence length="283" mass="28839">MAVLKWLLLCLLLSAGPKLAAARGLLEAVPGNFFSARALLQAEQCTCTCPSPTTGSAPALAPQLTGAAAPGLAPETGSPPAPAPAPLPENTSALAPAPEMGSPPAEAPGPDMGNSTVPSTVPAPAPESESPGASAPALVPGSSISETPVPIISVSPPAAPNAGPYCTANIQPGVTWSNGDGTYSGIMNVMLVNHGSNDIPTGWTFSIQNPNYLGVYGAWNWMYSGMDSTGNATGYANQSWETIQANAQNQVNVGAIFQGSSPQNFYPRGITVNGQRCFIQQLR</sequence>
<protein>
    <recommendedName>
        <fullName evidence="5">CBM2 domain-containing protein</fullName>
    </recommendedName>
</protein>
<comment type="caution">
    <text evidence="3">The sequence shown here is derived from an EMBL/GenBank/DDBJ whole genome shotgun (WGS) entry which is preliminary data.</text>
</comment>
<evidence type="ECO:0000256" key="1">
    <source>
        <dbReference type="SAM" id="MobiDB-lite"/>
    </source>
</evidence>
<dbReference type="EMBL" id="CAUYUE010000009">
    <property type="protein sequence ID" value="CAK0783702.1"/>
    <property type="molecule type" value="Genomic_DNA"/>
</dbReference>
<feature type="signal peptide" evidence="2">
    <location>
        <begin position="1"/>
        <end position="22"/>
    </location>
</feature>
<dbReference type="Gene3D" id="2.60.40.290">
    <property type="match status" value="1"/>
</dbReference>
<gene>
    <name evidence="3" type="ORF">CVIRNUC_006901</name>
</gene>
<dbReference type="GO" id="GO:0004553">
    <property type="term" value="F:hydrolase activity, hydrolyzing O-glycosyl compounds"/>
    <property type="evidence" value="ECO:0007669"/>
    <property type="project" value="InterPro"/>
</dbReference>
<feature type="compositionally biased region" description="Low complexity" evidence="1">
    <location>
        <begin position="115"/>
        <end position="137"/>
    </location>
</feature>
<evidence type="ECO:0000313" key="3">
    <source>
        <dbReference type="EMBL" id="CAK0783702.1"/>
    </source>
</evidence>
<dbReference type="Proteomes" id="UP001314263">
    <property type="component" value="Unassembled WGS sequence"/>
</dbReference>
<reference evidence="3 4" key="1">
    <citation type="submission" date="2023-10" db="EMBL/GenBank/DDBJ databases">
        <authorList>
            <person name="Maclean D."/>
            <person name="Macfadyen A."/>
        </authorList>
    </citation>
    <scope>NUCLEOTIDE SEQUENCE [LARGE SCALE GENOMIC DNA]</scope>
</reference>
<evidence type="ECO:0000313" key="4">
    <source>
        <dbReference type="Proteomes" id="UP001314263"/>
    </source>
</evidence>